<comment type="caution">
    <text evidence="1">The sequence shown here is derived from an EMBL/GenBank/DDBJ whole genome shotgun (WGS) entry which is preliminary data.</text>
</comment>
<dbReference type="InterPro" id="IPR004195">
    <property type="entry name" value="Head_decoration_D"/>
</dbReference>
<organism evidence="1 2">
    <name type="scientific">Providencia rettgeri</name>
    <dbReference type="NCBI Taxonomy" id="587"/>
    <lineage>
        <taxon>Bacteria</taxon>
        <taxon>Pseudomonadati</taxon>
        <taxon>Pseudomonadota</taxon>
        <taxon>Gammaproteobacteria</taxon>
        <taxon>Enterobacterales</taxon>
        <taxon>Morganellaceae</taxon>
        <taxon>Providencia</taxon>
    </lineage>
</organism>
<reference evidence="1 2" key="1">
    <citation type="submission" date="2017-07" db="EMBL/GenBank/DDBJ databases">
        <title>blaIMP-27 on transferable plasmids in Proteus mirabilis and Providencia rettgeri.</title>
        <authorList>
            <person name="Potter R."/>
        </authorList>
    </citation>
    <scope>NUCLEOTIDE SEQUENCE [LARGE SCALE GENOMIC DNA]</scope>
    <source>
        <strain evidence="1 2">PR1</strain>
    </source>
</reference>
<dbReference type="Pfam" id="PF02924">
    <property type="entry name" value="HDPD"/>
    <property type="match status" value="1"/>
</dbReference>
<dbReference type="AlphaFoldDB" id="A0A264VY58"/>
<dbReference type="RefSeq" id="WP_094960380.1">
    <property type="nucleotide sequence ID" value="NZ_NOWC01000001.1"/>
</dbReference>
<dbReference type="EMBL" id="NOWC01000001">
    <property type="protein sequence ID" value="OZS76271.1"/>
    <property type="molecule type" value="Genomic_DNA"/>
</dbReference>
<evidence type="ECO:0000313" key="1">
    <source>
        <dbReference type="EMBL" id="OZS76271.1"/>
    </source>
</evidence>
<protein>
    <submittedName>
        <fullName evidence="1">Head decoration protein</fullName>
    </submittedName>
</protein>
<gene>
    <name evidence="1" type="ORF">CHI95_00090</name>
</gene>
<accession>A0A264VY58</accession>
<sequence length="130" mass="14311">MDQISQNPFQPGMHQAQFNPDQLISGPLQVVTDTVVIAKAGILVRGTILGKIKDTREYVICKKDATDGSEKPCAILVNDIDTTSEAAATGVYLMGEFNHHKTTYDETWTVPELADALRQFSIFLRDSVQA</sequence>
<dbReference type="Gene3D" id="2.40.300.10">
    <property type="entry name" value="Head decoration protein D"/>
    <property type="match status" value="1"/>
</dbReference>
<proteinExistence type="predicted"/>
<evidence type="ECO:0000313" key="2">
    <source>
        <dbReference type="Proteomes" id="UP000216001"/>
    </source>
</evidence>
<name>A0A264VY58_PRORE</name>
<dbReference type="Proteomes" id="UP000216001">
    <property type="component" value="Unassembled WGS sequence"/>
</dbReference>